<sequence>MKLMSIAAVATLLLAPSAAFANCIGTGSFVTASAATPCILVLDESEPVAAPAPGAKHLTVAPTQPAFGVGDAFPVYEHSMLIDPPRYGLPAVTGNWRYYRAKGHTYKVDAQSFAVLDVIAEGHAVLIN</sequence>
<dbReference type="AlphaFoldDB" id="A0A6L8VM84"/>
<dbReference type="Proteomes" id="UP000477083">
    <property type="component" value="Unassembled WGS sequence"/>
</dbReference>
<reference evidence="2 3" key="1">
    <citation type="submission" date="2020-01" db="EMBL/GenBank/DDBJ databases">
        <title>Frigidibacter albus SP32T (=CGMCC 1.13995T).</title>
        <authorList>
            <person name="Liao X."/>
        </authorList>
    </citation>
    <scope>NUCLEOTIDE SEQUENCE [LARGE SCALE GENOMIC DNA]</scope>
    <source>
        <strain evidence="2 3">SP32</strain>
    </source>
</reference>
<protein>
    <recommendedName>
        <fullName evidence="4">DUF1236 domain-containing protein</fullName>
    </recommendedName>
</protein>
<comment type="caution">
    <text evidence="2">The sequence shown here is derived from an EMBL/GenBank/DDBJ whole genome shotgun (WGS) entry which is preliminary data.</text>
</comment>
<gene>
    <name evidence="2" type="ORF">GS660_16275</name>
</gene>
<feature type="signal peptide" evidence="1">
    <location>
        <begin position="1"/>
        <end position="21"/>
    </location>
</feature>
<feature type="chain" id="PRO_5026867914" description="DUF1236 domain-containing protein" evidence="1">
    <location>
        <begin position="22"/>
        <end position="128"/>
    </location>
</feature>
<dbReference type="RefSeq" id="WP_161348033.1">
    <property type="nucleotide sequence ID" value="NZ_BMGW01000011.1"/>
</dbReference>
<evidence type="ECO:0000313" key="2">
    <source>
        <dbReference type="EMBL" id="MZQ90652.1"/>
    </source>
</evidence>
<evidence type="ECO:0000256" key="1">
    <source>
        <dbReference type="SAM" id="SignalP"/>
    </source>
</evidence>
<evidence type="ECO:0008006" key="4">
    <source>
        <dbReference type="Google" id="ProtNLM"/>
    </source>
</evidence>
<accession>A0A6L8VM84</accession>
<organism evidence="2 3">
    <name type="scientific">Frigidibacter albus</name>
    <dbReference type="NCBI Taxonomy" id="1465486"/>
    <lineage>
        <taxon>Bacteria</taxon>
        <taxon>Pseudomonadati</taxon>
        <taxon>Pseudomonadota</taxon>
        <taxon>Alphaproteobacteria</taxon>
        <taxon>Rhodobacterales</taxon>
        <taxon>Paracoccaceae</taxon>
        <taxon>Frigidibacter</taxon>
    </lineage>
</organism>
<dbReference type="OrthoDB" id="7873677at2"/>
<evidence type="ECO:0000313" key="3">
    <source>
        <dbReference type="Proteomes" id="UP000477083"/>
    </source>
</evidence>
<dbReference type="EMBL" id="WWNR01000011">
    <property type="protein sequence ID" value="MZQ90652.1"/>
    <property type="molecule type" value="Genomic_DNA"/>
</dbReference>
<keyword evidence="1" id="KW-0732">Signal</keyword>
<name>A0A6L8VM84_9RHOB</name>
<proteinExistence type="predicted"/>
<keyword evidence="3" id="KW-1185">Reference proteome</keyword>